<gene>
    <name evidence="1" type="ORF">CCMP2556_LOCUS49801</name>
</gene>
<evidence type="ECO:0000313" key="1">
    <source>
        <dbReference type="EMBL" id="CAK9106564.1"/>
    </source>
</evidence>
<accession>A0ABP0S2I1</accession>
<keyword evidence="2" id="KW-1185">Reference proteome</keyword>
<sequence length="298" mass="33164">MADPLTPTKSHAGNLQPHSPTGLNLIGRFWCRKGDGLGGPVANRFLLCEVSQRLFFLCSALVGLQKLGGDQDGENGSVYQTIEAFEKQFCETWLVSKNHIPVNFSQIERFVRCGLDKFVIGTSTLVMFVGLLYLQLRIDRHSARSLHQVMDKTMSFGLSASPLDGQSWLEVGMIIWLCPDSGWFNTVSGIFASTQRIRRNRDQLLIFSFMSSMDVDHLTAERGGLRNLLETSIKDQNQDHVEKNLVLERLESLVEAGEVDKPWTFFTQVPEVPGMPPPSMVPCMAPGMAPGRAGWHGP</sequence>
<evidence type="ECO:0000313" key="2">
    <source>
        <dbReference type="Proteomes" id="UP001642484"/>
    </source>
</evidence>
<organism evidence="1 2">
    <name type="scientific">Durusdinium trenchii</name>
    <dbReference type="NCBI Taxonomy" id="1381693"/>
    <lineage>
        <taxon>Eukaryota</taxon>
        <taxon>Sar</taxon>
        <taxon>Alveolata</taxon>
        <taxon>Dinophyceae</taxon>
        <taxon>Suessiales</taxon>
        <taxon>Symbiodiniaceae</taxon>
        <taxon>Durusdinium</taxon>
    </lineage>
</organism>
<comment type="caution">
    <text evidence="1">The sequence shown here is derived from an EMBL/GenBank/DDBJ whole genome shotgun (WGS) entry which is preliminary data.</text>
</comment>
<name>A0ABP0S2I1_9DINO</name>
<proteinExistence type="predicted"/>
<protein>
    <submittedName>
        <fullName evidence="1">Uncharacterized protein</fullName>
    </submittedName>
</protein>
<reference evidence="1 2" key="1">
    <citation type="submission" date="2024-02" db="EMBL/GenBank/DDBJ databases">
        <authorList>
            <person name="Chen Y."/>
            <person name="Shah S."/>
            <person name="Dougan E. K."/>
            <person name="Thang M."/>
            <person name="Chan C."/>
        </authorList>
    </citation>
    <scope>NUCLEOTIDE SEQUENCE [LARGE SCALE GENOMIC DNA]</scope>
</reference>
<dbReference type="Proteomes" id="UP001642484">
    <property type="component" value="Unassembled WGS sequence"/>
</dbReference>
<dbReference type="EMBL" id="CAXAMN010026905">
    <property type="protein sequence ID" value="CAK9106564.1"/>
    <property type="molecule type" value="Genomic_DNA"/>
</dbReference>